<dbReference type="InterPro" id="IPR017592">
    <property type="entry name" value="Pilus_assmbl_Flp-typ_CpaB"/>
</dbReference>
<feature type="compositionally biased region" description="Low complexity" evidence="1">
    <location>
        <begin position="276"/>
        <end position="285"/>
    </location>
</feature>
<dbReference type="Pfam" id="PF16976">
    <property type="entry name" value="RcpC"/>
    <property type="match status" value="1"/>
</dbReference>
<protein>
    <recommendedName>
        <fullName evidence="3">SAF domain-containing protein</fullName>
    </recommendedName>
</protein>
<proteinExistence type="predicted"/>
<dbReference type="OrthoDB" id="163768at2"/>
<sequence>MGGRNLAILAVAIVLGIFAVIIANAWFSGQEEKQQQIAEELNQTRIVVASQPMEFGSALTQENLRLQNFPANSVPAGAFTSIEQAMQGGRVALRPIVPGEPVLADKVSGSGGRAVLSALLENGARAVSIPISPVTGVSGFVRPGDIVDVMLTRQIPGDGAGSADQMVDIIMEGVKVLAIDQVSSEAATEPGTGSTAVVEVDQRGAQVLTLANRVGQLSLALRNVENQVPGQLATVTTRDLGNSRIYLAGRREPATAPAPAQQPIIIQQAPVAAAPQQAAPAQAPAVRSGRSMEVIRGTDTTDYPVGRLGSR</sequence>
<keyword evidence="5" id="KW-1185">Reference proteome</keyword>
<evidence type="ECO:0000256" key="1">
    <source>
        <dbReference type="SAM" id="MobiDB-lite"/>
    </source>
</evidence>
<dbReference type="RefSeq" id="WP_047005042.1">
    <property type="nucleotide sequence ID" value="NZ_LBHB01000006.1"/>
</dbReference>
<name>A0A0G9MPL7_9SPHN</name>
<dbReference type="Gene3D" id="3.90.1210.10">
    <property type="entry name" value="Antifreeze-like/N-acetylneuraminic acid synthase C-terminal domain"/>
    <property type="match status" value="1"/>
</dbReference>
<evidence type="ECO:0000256" key="2">
    <source>
        <dbReference type="SAM" id="Phobius"/>
    </source>
</evidence>
<dbReference type="SMART" id="SM00858">
    <property type="entry name" value="SAF"/>
    <property type="match status" value="1"/>
</dbReference>
<keyword evidence="2" id="KW-0472">Membrane</keyword>
<keyword evidence="2" id="KW-0812">Transmembrane</keyword>
<evidence type="ECO:0000313" key="5">
    <source>
        <dbReference type="Proteomes" id="UP000053464"/>
    </source>
</evidence>
<dbReference type="Proteomes" id="UP000053464">
    <property type="component" value="Unassembled WGS sequence"/>
</dbReference>
<feature type="region of interest" description="Disordered" evidence="1">
    <location>
        <begin position="276"/>
        <end position="311"/>
    </location>
</feature>
<dbReference type="NCBIfam" id="TIGR03177">
    <property type="entry name" value="pilus_cpaB"/>
    <property type="match status" value="1"/>
</dbReference>
<dbReference type="EMBL" id="LBHB01000006">
    <property type="protein sequence ID" value="KLE31238.1"/>
    <property type="molecule type" value="Genomic_DNA"/>
</dbReference>
<evidence type="ECO:0000313" key="4">
    <source>
        <dbReference type="EMBL" id="KLE31238.1"/>
    </source>
</evidence>
<dbReference type="Pfam" id="PF08666">
    <property type="entry name" value="SAF"/>
    <property type="match status" value="1"/>
</dbReference>
<gene>
    <name evidence="4" type="ORF">AAW00_13805</name>
</gene>
<dbReference type="AlphaFoldDB" id="A0A0G9MPL7"/>
<comment type="caution">
    <text evidence="4">The sequence shown here is derived from an EMBL/GenBank/DDBJ whole genome shotgun (WGS) entry which is preliminary data.</text>
</comment>
<dbReference type="PATRIC" id="fig|1581420.6.peg.2824"/>
<dbReference type="CDD" id="cd11614">
    <property type="entry name" value="SAF_CpaB_FlgA_like"/>
    <property type="match status" value="1"/>
</dbReference>
<evidence type="ECO:0000259" key="3">
    <source>
        <dbReference type="SMART" id="SM00858"/>
    </source>
</evidence>
<dbReference type="InterPro" id="IPR013974">
    <property type="entry name" value="SAF"/>
</dbReference>
<dbReference type="InterPro" id="IPR031571">
    <property type="entry name" value="RcpC_dom"/>
</dbReference>
<feature type="domain" description="SAF" evidence="3">
    <location>
        <begin position="44"/>
        <end position="108"/>
    </location>
</feature>
<keyword evidence="2" id="KW-1133">Transmembrane helix</keyword>
<accession>A0A0G9MPL7</accession>
<organism evidence="4 5">
    <name type="scientific">Aurantiacibacter luteus</name>
    <dbReference type="NCBI Taxonomy" id="1581420"/>
    <lineage>
        <taxon>Bacteria</taxon>
        <taxon>Pseudomonadati</taxon>
        <taxon>Pseudomonadota</taxon>
        <taxon>Alphaproteobacteria</taxon>
        <taxon>Sphingomonadales</taxon>
        <taxon>Erythrobacteraceae</taxon>
        <taxon>Aurantiacibacter</taxon>
    </lineage>
</organism>
<dbReference type="STRING" id="1581420.AAW00_13805"/>
<reference evidence="4 5" key="1">
    <citation type="submission" date="2015-04" db="EMBL/GenBank/DDBJ databases">
        <title>The draft genome sequence of Erythrobacter luteus KA37.</title>
        <authorList>
            <person name="Zhuang L."/>
            <person name="Liu Y."/>
            <person name="Shao Z."/>
        </authorList>
    </citation>
    <scope>NUCLEOTIDE SEQUENCE [LARGE SCALE GENOMIC DNA]</scope>
    <source>
        <strain evidence="4 5">KA37</strain>
    </source>
</reference>
<feature type="transmembrane region" description="Helical" evidence="2">
    <location>
        <begin position="6"/>
        <end position="27"/>
    </location>
</feature>